<protein>
    <recommendedName>
        <fullName evidence="3">DUF1456 family protein</fullName>
    </recommendedName>
</protein>
<proteinExistence type="predicted"/>
<evidence type="ECO:0000313" key="2">
    <source>
        <dbReference type="Proteomes" id="UP001144471"/>
    </source>
</evidence>
<sequence length="159" mass="18687">MRERMNNNDVLRRLRYALNMNDRTMIEIFKISGYTLTSEELKGILKKEEEEGYIQCTNDMMELFLDGFITYKRGKQEPRPGQPAPKKEVLSNNVIFKKLRIALALRGEEVLEIMRLADKRVSSSELSAIFRQKGHRNYKSCGDRYIRNFLKGLTIKYRG</sequence>
<dbReference type="EMBL" id="BSDY01000012">
    <property type="protein sequence ID" value="GLI57042.1"/>
    <property type="molecule type" value="Genomic_DNA"/>
</dbReference>
<accession>A0A9W6GNY2</accession>
<reference evidence="1" key="1">
    <citation type="submission" date="2022-12" db="EMBL/GenBank/DDBJ databases">
        <title>Reference genome sequencing for broad-spectrum identification of bacterial and archaeal isolates by mass spectrometry.</title>
        <authorList>
            <person name="Sekiguchi Y."/>
            <person name="Tourlousse D.M."/>
        </authorList>
    </citation>
    <scope>NUCLEOTIDE SEQUENCE</scope>
    <source>
        <strain evidence="1">10succ1</strain>
    </source>
</reference>
<organism evidence="1 2">
    <name type="scientific">Propionigenium maris DSM 9537</name>
    <dbReference type="NCBI Taxonomy" id="1123000"/>
    <lineage>
        <taxon>Bacteria</taxon>
        <taxon>Fusobacteriati</taxon>
        <taxon>Fusobacteriota</taxon>
        <taxon>Fusobacteriia</taxon>
        <taxon>Fusobacteriales</taxon>
        <taxon>Fusobacteriaceae</taxon>
        <taxon>Propionigenium</taxon>
    </lineage>
</organism>
<name>A0A9W6GNY2_9FUSO</name>
<dbReference type="Proteomes" id="UP001144471">
    <property type="component" value="Unassembled WGS sequence"/>
</dbReference>
<gene>
    <name evidence="1" type="ORF">PM10SUCC1_25560</name>
</gene>
<comment type="caution">
    <text evidence="1">The sequence shown here is derived from an EMBL/GenBank/DDBJ whole genome shotgun (WGS) entry which is preliminary data.</text>
</comment>
<dbReference type="PANTHER" id="PTHR37805:SF1">
    <property type="entry name" value="CYTOPLASMIC PROTEIN"/>
    <property type="match status" value="1"/>
</dbReference>
<evidence type="ECO:0008006" key="3">
    <source>
        <dbReference type="Google" id="ProtNLM"/>
    </source>
</evidence>
<dbReference type="PANTHER" id="PTHR37805">
    <property type="entry name" value="CYTOPLASMIC PROTEIN-RELATED"/>
    <property type="match status" value="1"/>
</dbReference>
<dbReference type="Pfam" id="PF07308">
    <property type="entry name" value="DUF1456"/>
    <property type="match status" value="2"/>
</dbReference>
<evidence type="ECO:0000313" key="1">
    <source>
        <dbReference type="EMBL" id="GLI57042.1"/>
    </source>
</evidence>
<dbReference type="AlphaFoldDB" id="A0A9W6GNY2"/>
<keyword evidence="2" id="KW-1185">Reference proteome</keyword>
<dbReference type="InterPro" id="IPR009921">
    <property type="entry name" value="YehS-like"/>
</dbReference>